<dbReference type="EMBL" id="NFEZ01000002">
    <property type="protein sequence ID" value="PLT47841.1"/>
    <property type="molecule type" value="Genomic_DNA"/>
</dbReference>
<evidence type="ECO:0000313" key="15">
    <source>
        <dbReference type="Proteomes" id="UP000234789"/>
    </source>
</evidence>
<feature type="binding site" evidence="10">
    <location>
        <begin position="317"/>
        <end position="325"/>
    </location>
    <ligand>
        <name>GTP</name>
        <dbReference type="ChEBI" id="CHEBI:37565"/>
    </ligand>
</feature>
<evidence type="ECO:0000256" key="9">
    <source>
        <dbReference type="ARBA" id="ARBA00023134"/>
    </source>
</evidence>
<comment type="cofactor">
    <cofactor evidence="10">
        <name>Zn(2+)</name>
        <dbReference type="ChEBI" id="CHEBI:29105"/>
    </cofactor>
    <text evidence="10">Binds 1 zinc ion per subunit.</text>
</comment>
<dbReference type="Gene3D" id="3.40.50.300">
    <property type="entry name" value="P-loop containing nucleotide triphosphate hydrolases"/>
    <property type="match status" value="1"/>
</dbReference>
<accession>A0A2N5NBX8</accession>
<comment type="caution">
    <text evidence="14">The sequence shown here is derived from an EMBL/GenBank/DDBJ whole genome shotgun (WGS) entry which is preliminary data.</text>
</comment>
<dbReference type="GO" id="GO:0046872">
    <property type="term" value="F:metal ion binding"/>
    <property type="evidence" value="ECO:0007669"/>
    <property type="project" value="UniProtKB-KW"/>
</dbReference>
<dbReference type="PANTHER" id="PTHR32120">
    <property type="entry name" value="SMALL RIBOSOMAL SUBUNIT BIOGENESIS GTPASE RSGA"/>
    <property type="match status" value="1"/>
</dbReference>
<evidence type="ECO:0000256" key="8">
    <source>
        <dbReference type="ARBA" id="ARBA00022884"/>
    </source>
</evidence>
<evidence type="ECO:0000256" key="7">
    <source>
        <dbReference type="ARBA" id="ARBA00022833"/>
    </source>
</evidence>
<feature type="binding site" evidence="10">
    <location>
        <position position="415"/>
    </location>
    <ligand>
        <name>Zn(2+)</name>
        <dbReference type="ChEBI" id="CHEBI:29105"/>
    </ligand>
</feature>
<evidence type="ECO:0000256" key="4">
    <source>
        <dbReference type="ARBA" id="ARBA00022730"/>
    </source>
</evidence>
<comment type="subcellular location">
    <subcellularLocation>
        <location evidence="10">Cytoplasm</location>
    </subcellularLocation>
</comment>
<feature type="compositionally biased region" description="Basic and acidic residues" evidence="11">
    <location>
        <begin position="469"/>
        <end position="480"/>
    </location>
</feature>
<dbReference type="EC" id="3.6.1.-" evidence="10"/>
<evidence type="ECO:0000256" key="2">
    <source>
        <dbReference type="ARBA" id="ARBA00022517"/>
    </source>
</evidence>
<evidence type="ECO:0000256" key="5">
    <source>
        <dbReference type="ARBA" id="ARBA00022741"/>
    </source>
</evidence>
<feature type="binding site" evidence="10">
    <location>
        <position position="401"/>
    </location>
    <ligand>
        <name>Zn(2+)</name>
        <dbReference type="ChEBI" id="CHEBI:29105"/>
    </ligand>
</feature>
<keyword evidence="9 10" id="KW-0342">GTP-binding</keyword>
<dbReference type="InterPro" id="IPR027417">
    <property type="entry name" value="P-loop_NTPase"/>
</dbReference>
<dbReference type="GO" id="GO:0003924">
    <property type="term" value="F:GTPase activity"/>
    <property type="evidence" value="ECO:0007669"/>
    <property type="project" value="UniProtKB-UniRule"/>
</dbReference>
<comment type="subunit">
    <text evidence="10">Monomer. Associates with 30S ribosomal subunit, binds 16S rRNA.</text>
</comment>
<protein>
    <recommendedName>
        <fullName evidence="10">Small ribosomal subunit biogenesis GTPase RsgA</fullName>
        <ecNumber evidence="10">3.6.1.-</ecNumber>
    </recommendedName>
</protein>
<name>A0A2N5NBX8_9BACL</name>
<dbReference type="NCBIfam" id="TIGR00157">
    <property type="entry name" value="ribosome small subunit-dependent GTPase A"/>
    <property type="match status" value="1"/>
</dbReference>
<feature type="domain" description="EngC GTPase" evidence="12">
    <location>
        <begin position="226"/>
        <end position="373"/>
    </location>
</feature>
<feature type="binding site" evidence="10">
    <location>
        <position position="406"/>
    </location>
    <ligand>
        <name>Zn(2+)</name>
        <dbReference type="ChEBI" id="CHEBI:29105"/>
    </ligand>
</feature>
<keyword evidence="15" id="KW-1185">Reference proteome</keyword>
<keyword evidence="6 10" id="KW-0378">Hydrolase</keyword>
<organism evidence="14 15">
    <name type="scientific">Paenibacillus pasadenensis</name>
    <dbReference type="NCBI Taxonomy" id="217090"/>
    <lineage>
        <taxon>Bacteria</taxon>
        <taxon>Bacillati</taxon>
        <taxon>Bacillota</taxon>
        <taxon>Bacilli</taxon>
        <taxon>Bacillales</taxon>
        <taxon>Paenibacillaceae</taxon>
        <taxon>Paenibacillus</taxon>
    </lineage>
</organism>
<keyword evidence="1 10" id="KW-0963">Cytoplasm</keyword>
<reference evidence="14 15" key="1">
    <citation type="submission" date="2017-05" db="EMBL/GenBank/DDBJ databases">
        <title>Functional genome analysis of Paenibacillus pasadenensis strain R16: insights on endophytic life style and antifungal activity.</title>
        <authorList>
            <person name="Passera A."/>
            <person name="Marcolungo L."/>
            <person name="Casati P."/>
            <person name="Brasca M."/>
            <person name="Quaglino F."/>
            <person name="Delledonne M."/>
        </authorList>
    </citation>
    <scope>NUCLEOTIDE SEQUENCE [LARGE SCALE GENOMIC DNA]</scope>
    <source>
        <strain evidence="14 15">R16</strain>
    </source>
</reference>
<feature type="binding site" evidence="10">
    <location>
        <begin position="265"/>
        <end position="268"/>
    </location>
    <ligand>
        <name>GTP</name>
        <dbReference type="ChEBI" id="CHEBI:37565"/>
    </ligand>
</feature>
<evidence type="ECO:0000256" key="6">
    <source>
        <dbReference type="ARBA" id="ARBA00022801"/>
    </source>
</evidence>
<dbReference type="PROSITE" id="PS51721">
    <property type="entry name" value="G_CP"/>
    <property type="match status" value="1"/>
</dbReference>
<dbReference type="CDD" id="cd01854">
    <property type="entry name" value="YjeQ_EngC"/>
    <property type="match status" value="1"/>
</dbReference>
<dbReference type="GO" id="GO:0019843">
    <property type="term" value="F:rRNA binding"/>
    <property type="evidence" value="ECO:0007669"/>
    <property type="project" value="UniProtKB-KW"/>
</dbReference>
<evidence type="ECO:0000256" key="3">
    <source>
        <dbReference type="ARBA" id="ARBA00022723"/>
    </source>
</evidence>
<feature type="region of interest" description="Disordered" evidence="11">
    <location>
        <begin position="64"/>
        <end position="92"/>
    </location>
</feature>
<comment type="similarity">
    <text evidence="10">Belongs to the TRAFAC class YlqF/YawG GTPase family. RsgA subfamily.</text>
</comment>
<sequence>MPKPQETAVSCGFLLGLRPCSRAPRPQARGQAAPLARSVASLNRSADPAFRPLRAFFHSPTKKGEIPLNPFHTDKNSVPQAPRPPLETNGPDGIVTAPSLAAFDEEALQPLGWNEAWSEPLAAAASRLQAGGLSTAGLEPARIVAQFSHLYRLAAADGEHLAEVTGRYAHGAASRTSYPAVGDWVLSSVPKPGDSSRASIHALLERRSALIRKEAGQVQEGQVVAANIDVLFLTMALNHDFNLRRIERYLVAAWESGATPVVLLTKADLADDPEALVREVEGAAPGVAVHAVSAQLGQGLEQLRPYLQPGRTIAVAGSSGVGKSTLLNELAGEASQRVQGVRGGDDRGRHTTTHRELFRLPGGALLMDTPGMRELQLWDEGGSSSAHAGAFADIEELASQCRYGDCTHGKREQGCAIKSALASGELDAGRYENYLKTGRELARVARKEQAAARKSLPPARNKQRRKQERRSGKEAAQERD</sequence>
<evidence type="ECO:0000256" key="10">
    <source>
        <dbReference type="HAMAP-Rule" id="MF_01820"/>
    </source>
</evidence>
<feature type="region of interest" description="Disordered" evidence="11">
    <location>
        <begin position="444"/>
        <end position="480"/>
    </location>
</feature>
<dbReference type="InterPro" id="IPR004881">
    <property type="entry name" value="Ribosome_biogen_GTPase_RsgA"/>
</dbReference>
<dbReference type="Gene3D" id="1.10.40.50">
    <property type="entry name" value="Probable gtpase engc, domain 3"/>
    <property type="match status" value="1"/>
</dbReference>
<evidence type="ECO:0000259" key="12">
    <source>
        <dbReference type="PROSITE" id="PS50936"/>
    </source>
</evidence>
<evidence type="ECO:0000259" key="13">
    <source>
        <dbReference type="PROSITE" id="PS51721"/>
    </source>
</evidence>
<evidence type="ECO:0000256" key="1">
    <source>
        <dbReference type="ARBA" id="ARBA00022490"/>
    </source>
</evidence>
<feature type="binding site" evidence="10">
    <location>
        <position position="408"/>
    </location>
    <ligand>
        <name>Zn(2+)</name>
        <dbReference type="ChEBI" id="CHEBI:29105"/>
    </ligand>
</feature>
<keyword evidence="3 10" id="KW-0479">Metal-binding</keyword>
<evidence type="ECO:0000313" key="14">
    <source>
        <dbReference type="EMBL" id="PLT47841.1"/>
    </source>
</evidence>
<comment type="function">
    <text evidence="10">One of several proteins that assist in the late maturation steps of the functional core of the 30S ribosomal subunit. Helps release RbfA from mature subunits. May play a role in the assembly of ribosomal proteins into the subunit. Circularly permuted GTPase that catalyzes slow GTP hydrolysis, GTPase activity is stimulated by the 30S ribosomal subunit.</text>
</comment>
<dbReference type="PROSITE" id="PS50936">
    <property type="entry name" value="ENGC_GTPASE"/>
    <property type="match status" value="1"/>
</dbReference>
<dbReference type="GO" id="GO:0005525">
    <property type="term" value="F:GTP binding"/>
    <property type="evidence" value="ECO:0007669"/>
    <property type="project" value="UniProtKB-UniRule"/>
</dbReference>
<dbReference type="AlphaFoldDB" id="A0A2N5NBX8"/>
<keyword evidence="4 10" id="KW-0699">rRNA-binding</keyword>
<dbReference type="GO" id="GO:0005737">
    <property type="term" value="C:cytoplasm"/>
    <property type="evidence" value="ECO:0007669"/>
    <property type="project" value="UniProtKB-SubCell"/>
</dbReference>
<evidence type="ECO:0000256" key="11">
    <source>
        <dbReference type="SAM" id="MobiDB-lite"/>
    </source>
</evidence>
<proteinExistence type="inferred from homology"/>
<dbReference type="HAMAP" id="MF_01820">
    <property type="entry name" value="GTPase_RsgA"/>
    <property type="match status" value="1"/>
</dbReference>
<dbReference type="Pfam" id="PF03193">
    <property type="entry name" value="RsgA_GTPase"/>
    <property type="match status" value="1"/>
</dbReference>
<gene>
    <name evidence="10" type="primary">rsgA</name>
    <name evidence="14" type="ORF">B8V81_0748</name>
</gene>
<dbReference type="Proteomes" id="UP000234789">
    <property type="component" value="Unassembled WGS sequence"/>
</dbReference>
<keyword evidence="5 10" id="KW-0547">Nucleotide-binding</keyword>
<keyword evidence="2 10" id="KW-0690">Ribosome biogenesis</keyword>
<dbReference type="InterPro" id="IPR030378">
    <property type="entry name" value="G_CP_dom"/>
</dbReference>
<dbReference type="PANTHER" id="PTHR32120:SF10">
    <property type="entry name" value="SMALL RIBOSOMAL SUBUNIT BIOGENESIS GTPASE RSGA"/>
    <property type="match status" value="1"/>
</dbReference>
<dbReference type="GO" id="GO:0042274">
    <property type="term" value="P:ribosomal small subunit biogenesis"/>
    <property type="evidence" value="ECO:0007669"/>
    <property type="project" value="UniProtKB-UniRule"/>
</dbReference>
<keyword evidence="8 10" id="KW-0694">RNA-binding</keyword>
<keyword evidence="7 10" id="KW-0862">Zinc</keyword>
<dbReference type="SUPFAM" id="SSF52540">
    <property type="entry name" value="P-loop containing nucleoside triphosphate hydrolases"/>
    <property type="match status" value="1"/>
</dbReference>
<feature type="domain" description="CP-type G" evidence="13">
    <location>
        <begin position="218"/>
        <end position="375"/>
    </location>
</feature>
<dbReference type="InterPro" id="IPR010914">
    <property type="entry name" value="RsgA_GTPase_dom"/>
</dbReference>